<comment type="caution">
    <text evidence="3">The sequence shown here is derived from an EMBL/GenBank/DDBJ whole genome shotgun (WGS) entry which is preliminary data.</text>
</comment>
<keyword evidence="3" id="KW-0645">Protease</keyword>
<evidence type="ECO:0000313" key="4">
    <source>
        <dbReference type="Proteomes" id="UP001462640"/>
    </source>
</evidence>
<feature type="compositionally biased region" description="Pro residues" evidence="1">
    <location>
        <begin position="23"/>
        <end position="37"/>
    </location>
</feature>
<sequence length="316" mass="35145">MLHRLAGLFQYVQLSLFEREPEPPSASAPQEPAPPVRRPPRRSSMPPSPLQSPPPAPATPCAPARSVQLGTAQVAYELRRARRRSIGFTISEAGLRVSAPKWVPVGEIERALQHKAGWILRKLQEQQDRSERLAAAQIRWADGCVVPYLGQDLIIVLDPSAARLPLKARLDSGLADPQPSLASVPRQTLYLGLPQEAAPAQIRDAVLSWLQAQARSLFTQRCAHFAAQMGVRISRLRLSSAQTRWGSASIDGSVRLNWRLIHFEPATIDYVVVHELAHLHEMNHSPRFWAVVGAVLPDYEQARQQLRRAALPDFSE</sequence>
<dbReference type="RefSeq" id="WP_347613310.1">
    <property type="nucleotide sequence ID" value="NZ_JBDPZC010000017.1"/>
</dbReference>
<organism evidence="3 4">
    <name type="scientific">Roseateles flavus</name>
    <dbReference type="NCBI Taxonomy" id="3149041"/>
    <lineage>
        <taxon>Bacteria</taxon>
        <taxon>Pseudomonadati</taxon>
        <taxon>Pseudomonadota</taxon>
        <taxon>Betaproteobacteria</taxon>
        <taxon>Burkholderiales</taxon>
        <taxon>Sphaerotilaceae</taxon>
        <taxon>Roseateles</taxon>
    </lineage>
</organism>
<dbReference type="PANTHER" id="PTHR30399:SF1">
    <property type="entry name" value="UTP PYROPHOSPHATASE"/>
    <property type="match status" value="1"/>
</dbReference>
<dbReference type="EMBL" id="JBDPZC010000017">
    <property type="protein sequence ID" value="MEO3715708.1"/>
    <property type="molecule type" value="Genomic_DNA"/>
</dbReference>
<dbReference type="InterPro" id="IPR002725">
    <property type="entry name" value="YgjP-like_metallopeptidase"/>
</dbReference>
<evidence type="ECO:0000259" key="2">
    <source>
        <dbReference type="Pfam" id="PF01863"/>
    </source>
</evidence>
<name>A0ABV0GKY7_9BURK</name>
<evidence type="ECO:0000313" key="3">
    <source>
        <dbReference type="EMBL" id="MEO3715708.1"/>
    </source>
</evidence>
<dbReference type="CDD" id="cd07344">
    <property type="entry name" value="M48_yhfN_like"/>
    <property type="match status" value="1"/>
</dbReference>
<dbReference type="Pfam" id="PF01863">
    <property type="entry name" value="YgjP-like"/>
    <property type="match status" value="1"/>
</dbReference>
<gene>
    <name evidence="3" type="ORF">ABDJ40_23280</name>
</gene>
<feature type="domain" description="YgjP-like metallopeptidase" evidence="2">
    <location>
        <begin position="84"/>
        <end position="308"/>
    </location>
</feature>
<keyword evidence="4" id="KW-1185">Reference proteome</keyword>
<accession>A0ABV0GKY7</accession>
<keyword evidence="3" id="KW-0482">Metalloprotease</keyword>
<dbReference type="Gene3D" id="3.30.2010.10">
    <property type="entry name" value="Metalloproteases ('zincins'), catalytic domain"/>
    <property type="match status" value="1"/>
</dbReference>
<protein>
    <submittedName>
        <fullName evidence="3">SprT family zinc-dependent metalloprotease</fullName>
        <ecNumber evidence="3">3.4.-.-</ecNumber>
    </submittedName>
</protein>
<dbReference type="Proteomes" id="UP001462640">
    <property type="component" value="Unassembled WGS sequence"/>
</dbReference>
<feature type="region of interest" description="Disordered" evidence="1">
    <location>
        <begin position="19"/>
        <end position="63"/>
    </location>
</feature>
<evidence type="ECO:0000256" key="1">
    <source>
        <dbReference type="SAM" id="MobiDB-lite"/>
    </source>
</evidence>
<keyword evidence="3" id="KW-0378">Hydrolase</keyword>
<dbReference type="InterPro" id="IPR053136">
    <property type="entry name" value="UTP_pyrophosphatase-like"/>
</dbReference>
<proteinExistence type="predicted"/>
<reference evidence="3 4" key="1">
    <citation type="submission" date="2024-05" db="EMBL/GenBank/DDBJ databases">
        <title>Roseateles sp. 2.12 16S ribosomal RNA gene Genome sequencing and assembly.</title>
        <authorList>
            <person name="Woo H."/>
        </authorList>
    </citation>
    <scope>NUCLEOTIDE SEQUENCE [LARGE SCALE GENOMIC DNA]</scope>
    <source>
        <strain evidence="3 4">2.12</strain>
    </source>
</reference>
<dbReference type="PANTHER" id="PTHR30399">
    <property type="entry name" value="UNCHARACTERIZED PROTEIN YGJP"/>
    <property type="match status" value="1"/>
</dbReference>
<dbReference type="GO" id="GO:0008237">
    <property type="term" value="F:metallopeptidase activity"/>
    <property type="evidence" value="ECO:0007669"/>
    <property type="project" value="UniProtKB-KW"/>
</dbReference>
<feature type="compositionally biased region" description="Pro residues" evidence="1">
    <location>
        <begin position="46"/>
        <end position="60"/>
    </location>
</feature>
<dbReference type="EC" id="3.4.-.-" evidence="3"/>